<sequence length="172" mass="18390">MDEWWELIARAVGVRFEAGGSGAHRTLFSFRGDSRWLGMGKASSGDTLVGLSESCNLFMLKANQGGAGAAPPESLPAAGTRLADGSGNALGRGYPKPKSPKHVAFKGHDIISEVHPVDEYDDDNVIFDPMVEKGQTEDEPGSDITPPSLGWFAEWTPLWCTCTMTIPNTHAG</sequence>
<organism evidence="1 2">
    <name type="scientific">Cymbomonas tetramitiformis</name>
    <dbReference type="NCBI Taxonomy" id="36881"/>
    <lineage>
        <taxon>Eukaryota</taxon>
        <taxon>Viridiplantae</taxon>
        <taxon>Chlorophyta</taxon>
        <taxon>Pyramimonadophyceae</taxon>
        <taxon>Pyramimonadales</taxon>
        <taxon>Pyramimonadaceae</taxon>
        <taxon>Cymbomonas</taxon>
    </lineage>
</organism>
<evidence type="ECO:0000313" key="2">
    <source>
        <dbReference type="Proteomes" id="UP001190700"/>
    </source>
</evidence>
<evidence type="ECO:0000313" key="1">
    <source>
        <dbReference type="EMBL" id="KAK3279577.1"/>
    </source>
</evidence>
<accession>A0AAE0GK36</accession>
<proteinExistence type="predicted"/>
<dbReference type="EMBL" id="LGRX02004791">
    <property type="protein sequence ID" value="KAK3279577.1"/>
    <property type="molecule type" value="Genomic_DNA"/>
</dbReference>
<name>A0AAE0GK36_9CHLO</name>
<gene>
    <name evidence="1" type="ORF">CYMTET_12550</name>
</gene>
<keyword evidence="2" id="KW-1185">Reference proteome</keyword>
<dbReference type="Proteomes" id="UP001190700">
    <property type="component" value="Unassembled WGS sequence"/>
</dbReference>
<reference evidence="1 2" key="1">
    <citation type="journal article" date="2015" name="Genome Biol. Evol.">
        <title>Comparative Genomics of a Bacterivorous Green Alga Reveals Evolutionary Causalities and Consequences of Phago-Mixotrophic Mode of Nutrition.</title>
        <authorList>
            <person name="Burns J.A."/>
            <person name="Paasch A."/>
            <person name="Narechania A."/>
            <person name="Kim E."/>
        </authorList>
    </citation>
    <scope>NUCLEOTIDE SEQUENCE [LARGE SCALE GENOMIC DNA]</scope>
    <source>
        <strain evidence="1 2">PLY_AMNH</strain>
    </source>
</reference>
<protein>
    <submittedName>
        <fullName evidence="1">Uncharacterized protein</fullName>
    </submittedName>
</protein>
<dbReference type="AlphaFoldDB" id="A0AAE0GK36"/>
<comment type="caution">
    <text evidence="1">The sequence shown here is derived from an EMBL/GenBank/DDBJ whole genome shotgun (WGS) entry which is preliminary data.</text>
</comment>